<reference evidence="2 4" key="2">
    <citation type="submission" date="2018-06" db="EMBL/GenBank/DDBJ databases">
        <authorList>
            <consortium name="Pathogen Informatics"/>
            <person name="Doyle S."/>
        </authorList>
    </citation>
    <scope>NUCLEOTIDE SEQUENCE [LARGE SCALE GENOMIC DNA]</scope>
    <source>
        <strain evidence="2 4">NCTC12022</strain>
    </source>
</reference>
<protein>
    <submittedName>
        <fullName evidence="1">Uncharacterized protein</fullName>
    </submittedName>
</protein>
<dbReference type="Proteomes" id="UP000251942">
    <property type="component" value="Unassembled WGS sequence"/>
</dbReference>
<dbReference type="AlphaFoldDB" id="A0A0W0TMH5"/>
<keyword evidence="3" id="KW-1185">Reference proteome</keyword>
<organism evidence="1 3">
    <name type="scientific">Legionella feeleii</name>
    <dbReference type="NCBI Taxonomy" id="453"/>
    <lineage>
        <taxon>Bacteria</taxon>
        <taxon>Pseudomonadati</taxon>
        <taxon>Pseudomonadota</taxon>
        <taxon>Gammaproteobacteria</taxon>
        <taxon>Legionellales</taxon>
        <taxon>Legionellaceae</taxon>
        <taxon>Legionella</taxon>
    </lineage>
</organism>
<name>A0A0W0TMH5_9GAMM</name>
<dbReference type="EMBL" id="UASS01000011">
    <property type="protein sequence ID" value="SPX60559.1"/>
    <property type="molecule type" value="Genomic_DNA"/>
</dbReference>
<evidence type="ECO:0000313" key="4">
    <source>
        <dbReference type="Proteomes" id="UP000251942"/>
    </source>
</evidence>
<gene>
    <name evidence="1" type="ORF">Lfee_1681</name>
    <name evidence="2" type="ORF">NCTC12022_01291</name>
</gene>
<reference evidence="1 3" key="1">
    <citation type="submission" date="2015-11" db="EMBL/GenBank/DDBJ databases">
        <title>Genomic analysis of 38 Legionella species identifies large and diverse effector repertoires.</title>
        <authorList>
            <person name="Burstein D."/>
            <person name="Amaro F."/>
            <person name="Zusman T."/>
            <person name="Lifshitz Z."/>
            <person name="Cohen O."/>
            <person name="Gilbert J.A."/>
            <person name="Pupko T."/>
            <person name="Shuman H.A."/>
            <person name="Segal G."/>
        </authorList>
    </citation>
    <scope>NUCLEOTIDE SEQUENCE [LARGE SCALE GENOMIC DNA]</scope>
    <source>
        <strain evidence="1 3">WO-44C</strain>
    </source>
</reference>
<dbReference type="Proteomes" id="UP000054698">
    <property type="component" value="Unassembled WGS sequence"/>
</dbReference>
<dbReference type="EMBL" id="LNYB01000080">
    <property type="protein sequence ID" value="KTC96769.1"/>
    <property type="molecule type" value="Genomic_DNA"/>
</dbReference>
<evidence type="ECO:0000313" key="3">
    <source>
        <dbReference type="Proteomes" id="UP000054698"/>
    </source>
</evidence>
<evidence type="ECO:0000313" key="2">
    <source>
        <dbReference type="EMBL" id="SPX60559.1"/>
    </source>
</evidence>
<evidence type="ECO:0000313" key="1">
    <source>
        <dbReference type="EMBL" id="KTC96769.1"/>
    </source>
</evidence>
<sequence length="107" mass="11676">MVTAAAAKIVPVPLAVCQAACWKKRNIILSLIFSWLKNVHYTANEAGKPFLQNKNSFPTQSCNYLSPGVSFVEESVFATEEGVFFTEEDTSSEAEGLAKNPCELFPG</sequence>
<proteinExistence type="predicted"/>
<accession>A0A0W0TMH5</accession>